<evidence type="ECO:0000313" key="4">
    <source>
        <dbReference type="Proteomes" id="UP000284202"/>
    </source>
</evidence>
<dbReference type="Proteomes" id="UP000284202">
    <property type="component" value="Unassembled WGS sequence"/>
</dbReference>
<name>A0A418SP49_9RHOB</name>
<dbReference type="SMART" id="SM00672">
    <property type="entry name" value="CAP10"/>
    <property type="match status" value="1"/>
</dbReference>
<accession>A0A418SP49</accession>
<dbReference type="GO" id="GO:0016740">
    <property type="term" value="F:transferase activity"/>
    <property type="evidence" value="ECO:0007669"/>
    <property type="project" value="UniProtKB-KW"/>
</dbReference>
<sequence length="577" mass="65940">MPQEPVFFHISPDQCGARRIARLFGLNGYDYVYDEQGKLAEDIAWSQATGQAPLRDWPTKRLFTGLYRLKPWWKPPLESWRSFAYLHQYFPNARFILTLREPDAWLLDRMVAESGTTTKAYAAHYGVSEAELPDLWTRDWQAHLDAVETYFGDDPALIRVDTETDTLEDLRRRLDPILPMPKSPRHSGWFFNKEPEIERTLLRMFDPAPETPPQRAEEFVEDVARFCLKGHCDPGTGNLAGLSPLYCEWDGGTQVLDRAGHACPVAITDLPGGRGEIALADPTLDFKQRRAEAVINDILGLGRRDAANIDMEDARWLGATPGAPLDKPVLCHNRREGAGNAILWPLPEMMGPGHRGYVTPCPDRTLFEDKQDKLVWRGMISGNEYSDGIRPGRSSLRYMREMAAAGNDAQAREIAWQGLCRTNRMAVVRRWFGHPHCDIRIGLAWSFRHFAKDPLLSPFCTRREGPGFFHDFRYQLCMTGFDHGSNFIPMINSRSVLLKEEDGWEAYFSGRFKPWKHYIPLQRYCGDLGEKLEWARRNPNDCKEMSHAAREEVALLSDPALMRAIKHRILDGLARKG</sequence>
<organism evidence="3 4">
    <name type="scientific">Paracoccus onubensis</name>
    <dbReference type="NCBI Taxonomy" id="1675788"/>
    <lineage>
        <taxon>Bacteria</taxon>
        <taxon>Pseudomonadati</taxon>
        <taxon>Pseudomonadota</taxon>
        <taxon>Alphaproteobacteria</taxon>
        <taxon>Rhodobacterales</taxon>
        <taxon>Paracoccaceae</taxon>
        <taxon>Paracoccus</taxon>
    </lineage>
</organism>
<evidence type="ECO:0000259" key="2">
    <source>
        <dbReference type="SMART" id="SM00672"/>
    </source>
</evidence>
<protein>
    <recommendedName>
        <fullName evidence="2">Glycosyl transferase CAP10 domain-containing protein</fullName>
    </recommendedName>
</protein>
<evidence type="ECO:0000313" key="3">
    <source>
        <dbReference type="EMBL" id="RJE82730.1"/>
    </source>
</evidence>
<evidence type="ECO:0000256" key="1">
    <source>
        <dbReference type="ARBA" id="ARBA00022679"/>
    </source>
</evidence>
<dbReference type="Pfam" id="PF05686">
    <property type="entry name" value="Glyco_transf_90"/>
    <property type="match status" value="1"/>
</dbReference>
<dbReference type="PANTHER" id="PTHR12203">
    <property type="entry name" value="KDEL LYS-ASP-GLU-LEU CONTAINING - RELATED"/>
    <property type="match status" value="1"/>
</dbReference>
<dbReference type="InterPro" id="IPR027417">
    <property type="entry name" value="P-loop_NTPase"/>
</dbReference>
<dbReference type="SUPFAM" id="SSF52540">
    <property type="entry name" value="P-loop containing nucleoside triphosphate hydrolases"/>
    <property type="match status" value="1"/>
</dbReference>
<keyword evidence="4" id="KW-1185">Reference proteome</keyword>
<reference evidence="4" key="1">
    <citation type="submission" date="2018-09" db="EMBL/GenBank/DDBJ databases">
        <title>Acidovorax cavernicola nov. sp. isolated from Gruta de las Maravillas (Aracena, Spain).</title>
        <authorList>
            <person name="Jurado V."/>
            <person name="Gutierrez-Patricio S."/>
            <person name="Gonzalez-Pimentel J.L."/>
            <person name="Miller A.Z."/>
            <person name="Laiz L."/>
            <person name="Saiz-Jimenez C."/>
        </authorList>
    </citation>
    <scope>NUCLEOTIDE SEQUENCE [LARGE SCALE GENOMIC DNA]</scope>
    <source>
        <strain evidence="4">1011MAR3C25</strain>
    </source>
</reference>
<dbReference type="RefSeq" id="WP_119751414.1">
    <property type="nucleotide sequence ID" value="NZ_QZCG01000014.1"/>
</dbReference>
<gene>
    <name evidence="3" type="ORF">D3P04_18830</name>
</gene>
<dbReference type="OrthoDB" id="7976614at2"/>
<dbReference type="PANTHER" id="PTHR12203:SF35">
    <property type="entry name" value="PROTEIN O-GLUCOSYLTRANSFERASE 1"/>
    <property type="match status" value="1"/>
</dbReference>
<comment type="caution">
    <text evidence="3">The sequence shown here is derived from an EMBL/GenBank/DDBJ whole genome shotgun (WGS) entry which is preliminary data.</text>
</comment>
<dbReference type="InterPro" id="IPR006598">
    <property type="entry name" value="CAP10"/>
</dbReference>
<dbReference type="InterPro" id="IPR051091">
    <property type="entry name" value="O-Glucosyltr/Glycosyltrsf_90"/>
</dbReference>
<keyword evidence="1" id="KW-0808">Transferase</keyword>
<proteinExistence type="predicted"/>
<feature type="domain" description="Glycosyl transferase CAP10" evidence="2">
    <location>
        <begin position="324"/>
        <end position="568"/>
    </location>
</feature>
<dbReference type="EMBL" id="QZCG01000014">
    <property type="protein sequence ID" value="RJE82730.1"/>
    <property type="molecule type" value="Genomic_DNA"/>
</dbReference>
<dbReference type="AlphaFoldDB" id="A0A418SP49"/>